<name>A0A7V4U029_CALAY</name>
<dbReference type="PANTHER" id="PTHR12714">
    <property type="entry name" value="PROTEIN-S ISOPRENYLCYSTEINE O-METHYLTRANSFERASE"/>
    <property type="match status" value="1"/>
</dbReference>
<feature type="transmembrane region" description="Helical" evidence="5">
    <location>
        <begin position="38"/>
        <end position="57"/>
    </location>
</feature>
<evidence type="ECO:0000256" key="5">
    <source>
        <dbReference type="SAM" id="Phobius"/>
    </source>
</evidence>
<reference evidence="6" key="1">
    <citation type="journal article" date="2020" name="mSystems">
        <title>Genome- and Community-Level Interaction Insights into Carbon Utilization and Element Cycling Functions of Hydrothermarchaeota in Hydrothermal Sediment.</title>
        <authorList>
            <person name="Zhou Z."/>
            <person name="Liu Y."/>
            <person name="Xu W."/>
            <person name="Pan J."/>
            <person name="Luo Z.H."/>
            <person name="Li M."/>
        </authorList>
    </citation>
    <scope>NUCLEOTIDE SEQUENCE [LARGE SCALE GENOMIC DNA]</scope>
    <source>
        <strain evidence="6">HyVt-577</strain>
    </source>
</reference>
<dbReference type="EMBL" id="DRQG01000072">
    <property type="protein sequence ID" value="HGY55555.1"/>
    <property type="molecule type" value="Genomic_DNA"/>
</dbReference>
<sequence length="189" mass="21682">MEIWKLILIHQLIFQGMFVLKNVILSRKLDKKIRGHNFEANISIAFFVLFIGVALIISSFNQTVGAVRLFGSTAAMTIGLVLLSLNIVVSGASLISLKDSWRVGVIEEQKTELISTGIYRYTRNPYFLSYLLMFASYTVLLQNLVLLFLSIIGFFLIHKMILKEEEYLYSVHGDSFIRYKESTPRYLIK</sequence>
<dbReference type="InterPro" id="IPR007318">
    <property type="entry name" value="Phopholipid_MeTrfase"/>
</dbReference>
<protein>
    <submittedName>
        <fullName evidence="6">Isoprenylcysteine carboxylmethyltransferase family protein</fullName>
    </submittedName>
</protein>
<evidence type="ECO:0000256" key="3">
    <source>
        <dbReference type="ARBA" id="ARBA00022989"/>
    </source>
</evidence>
<dbReference type="AlphaFoldDB" id="A0A7V4U029"/>
<keyword evidence="2 5" id="KW-0812">Transmembrane</keyword>
<keyword evidence="4 5" id="KW-0472">Membrane</keyword>
<dbReference type="Pfam" id="PF04191">
    <property type="entry name" value="PEMT"/>
    <property type="match status" value="1"/>
</dbReference>
<evidence type="ECO:0000256" key="1">
    <source>
        <dbReference type="ARBA" id="ARBA00004127"/>
    </source>
</evidence>
<dbReference type="GO" id="GO:0012505">
    <property type="term" value="C:endomembrane system"/>
    <property type="evidence" value="ECO:0007669"/>
    <property type="project" value="UniProtKB-SubCell"/>
</dbReference>
<evidence type="ECO:0000256" key="2">
    <source>
        <dbReference type="ARBA" id="ARBA00022692"/>
    </source>
</evidence>
<feature type="transmembrane region" description="Helical" evidence="5">
    <location>
        <begin position="6"/>
        <end position="26"/>
    </location>
</feature>
<dbReference type="PANTHER" id="PTHR12714:SF9">
    <property type="entry name" value="PROTEIN-S-ISOPRENYLCYSTEINE O-METHYLTRANSFERASE"/>
    <property type="match status" value="1"/>
</dbReference>
<comment type="caution">
    <text evidence="6">The sequence shown here is derived from an EMBL/GenBank/DDBJ whole genome shotgun (WGS) entry which is preliminary data.</text>
</comment>
<evidence type="ECO:0000256" key="4">
    <source>
        <dbReference type="ARBA" id="ARBA00023136"/>
    </source>
</evidence>
<proteinExistence type="predicted"/>
<feature type="transmembrane region" description="Helical" evidence="5">
    <location>
        <begin position="130"/>
        <end position="157"/>
    </location>
</feature>
<gene>
    <name evidence="6" type="ORF">ENK44_07645</name>
</gene>
<accession>A0A7V4U029</accession>
<dbReference type="Gene3D" id="1.20.120.1630">
    <property type="match status" value="1"/>
</dbReference>
<evidence type="ECO:0000313" key="6">
    <source>
        <dbReference type="EMBL" id="HGY55555.1"/>
    </source>
</evidence>
<keyword evidence="3 5" id="KW-1133">Transmembrane helix</keyword>
<dbReference type="GO" id="GO:0016740">
    <property type="term" value="F:transferase activity"/>
    <property type="evidence" value="ECO:0007669"/>
    <property type="project" value="UniProtKB-ARBA"/>
</dbReference>
<feature type="transmembrane region" description="Helical" evidence="5">
    <location>
        <begin position="69"/>
        <end position="89"/>
    </location>
</feature>
<organism evidence="6">
    <name type="scientific">Caldithrix abyssi</name>
    <dbReference type="NCBI Taxonomy" id="187145"/>
    <lineage>
        <taxon>Bacteria</taxon>
        <taxon>Pseudomonadati</taxon>
        <taxon>Calditrichota</taxon>
        <taxon>Calditrichia</taxon>
        <taxon>Calditrichales</taxon>
        <taxon>Calditrichaceae</taxon>
        <taxon>Caldithrix</taxon>
    </lineage>
</organism>
<comment type="subcellular location">
    <subcellularLocation>
        <location evidence="1">Endomembrane system</location>
        <topology evidence="1">Multi-pass membrane protein</topology>
    </subcellularLocation>
</comment>
<dbReference type="Proteomes" id="UP000885779">
    <property type="component" value="Unassembled WGS sequence"/>
</dbReference>